<evidence type="ECO:0000313" key="5">
    <source>
        <dbReference type="Proteomes" id="UP000198863"/>
    </source>
</evidence>
<accession>A0A1G7Z5C2</accession>
<protein>
    <submittedName>
        <fullName evidence="4">Alpha-1,6-mannosyltransferase</fullName>
    </submittedName>
</protein>
<dbReference type="Gene3D" id="3.40.50.2000">
    <property type="entry name" value="Glycogen Phosphorylase B"/>
    <property type="match status" value="2"/>
</dbReference>
<dbReference type="Pfam" id="PF13579">
    <property type="entry name" value="Glyco_trans_4_4"/>
    <property type="match status" value="1"/>
</dbReference>
<feature type="domain" description="Glycosyltransferase subfamily 4-like N-terminal" evidence="3">
    <location>
        <begin position="15"/>
        <end position="172"/>
    </location>
</feature>
<dbReference type="SUPFAM" id="SSF53756">
    <property type="entry name" value="UDP-Glycosyltransferase/glycogen phosphorylase"/>
    <property type="match status" value="1"/>
</dbReference>
<evidence type="ECO:0000256" key="1">
    <source>
        <dbReference type="ARBA" id="ARBA00022676"/>
    </source>
</evidence>
<dbReference type="Proteomes" id="UP000198863">
    <property type="component" value="Unassembled WGS sequence"/>
</dbReference>
<dbReference type="InterPro" id="IPR028098">
    <property type="entry name" value="Glyco_trans_4-like_N"/>
</dbReference>
<keyword evidence="5" id="KW-1185">Reference proteome</keyword>
<dbReference type="EMBL" id="FNCF01000008">
    <property type="protein sequence ID" value="SDH03972.1"/>
    <property type="molecule type" value="Genomic_DNA"/>
</dbReference>
<evidence type="ECO:0000313" key="4">
    <source>
        <dbReference type="EMBL" id="SDH03972.1"/>
    </source>
</evidence>
<gene>
    <name evidence="4" type="ORF">SAMN05660324_4152</name>
</gene>
<evidence type="ECO:0000259" key="3">
    <source>
        <dbReference type="Pfam" id="PF13579"/>
    </source>
</evidence>
<dbReference type="PANTHER" id="PTHR45947:SF3">
    <property type="entry name" value="SULFOQUINOVOSYL TRANSFERASE SQD2"/>
    <property type="match status" value="1"/>
</dbReference>
<dbReference type="AlphaFoldDB" id="A0A1G7Z5C2"/>
<reference evidence="5" key="1">
    <citation type="submission" date="2016-10" db="EMBL/GenBank/DDBJ databases">
        <authorList>
            <person name="Varghese N."/>
            <person name="Submissions S."/>
        </authorList>
    </citation>
    <scope>NUCLEOTIDE SEQUENCE [LARGE SCALE GENOMIC DNA]</scope>
    <source>
        <strain evidence="5">DSM 44526</strain>
    </source>
</reference>
<keyword evidence="1 4" id="KW-0328">Glycosyltransferase</keyword>
<evidence type="ECO:0000256" key="2">
    <source>
        <dbReference type="ARBA" id="ARBA00022679"/>
    </source>
</evidence>
<organism evidence="4 5">
    <name type="scientific">Klenkia brasiliensis</name>
    <dbReference type="NCBI Taxonomy" id="333142"/>
    <lineage>
        <taxon>Bacteria</taxon>
        <taxon>Bacillati</taxon>
        <taxon>Actinomycetota</taxon>
        <taxon>Actinomycetes</taxon>
        <taxon>Geodermatophilales</taxon>
        <taxon>Geodermatophilaceae</taxon>
        <taxon>Klenkia</taxon>
    </lineage>
</organism>
<dbReference type="GO" id="GO:0016757">
    <property type="term" value="F:glycosyltransferase activity"/>
    <property type="evidence" value="ECO:0007669"/>
    <property type="project" value="UniProtKB-KW"/>
</dbReference>
<dbReference type="PANTHER" id="PTHR45947">
    <property type="entry name" value="SULFOQUINOVOSYL TRANSFERASE SQD2"/>
    <property type="match status" value="1"/>
</dbReference>
<keyword evidence="2 4" id="KW-0808">Transferase</keyword>
<dbReference type="Pfam" id="PF13692">
    <property type="entry name" value="Glyco_trans_1_4"/>
    <property type="match status" value="1"/>
</dbReference>
<dbReference type="RefSeq" id="WP_091068220.1">
    <property type="nucleotide sequence ID" value="NZ_FNCF01000008.1"/>
</dbReference>
<name>A0A1G7Z5C2_9ACTN</name>
<dbReference type="InterPro" id="IPR050194">
    <property type="entry name" value="Glycosyltransferase_grp1"/>
</dbReference>
<proteinExistence type="predicted"/>
<dbReference type="OrthoDB" id="5242526at2"/>
<sequence length="372" mass="39426">MRIVLVANLHHPTSGGLRTAVDRLAAGYAQRGHAVAVVVPGPRTDGDPGALADGAVTRLTLAAPRVPGTGGYRLMDPWRVRRLLDQLAPDRIEVSDRTTLRGLGRWAAERGVPTLVLAHERLDRLLTQFLLPPAAARKVADLANRRTARGHDLVVCSTDFAAEEFARLGTAVAQVPLGVDLRTFAPDRFDARLRAELLDRSDVLLVHCGRLSQEKHPHRSVDALAELRRRGVRATLVVVGDGPLAPRLRAAAAGMPVRWLGHVADRGELATLLASADVALAPGPHETFGLAGLEALACGTPVVASASSALRELVAGGRHGAAVADDAASFADGVQQVLALPVELRRQVARARAADFPWSAAVDRMLDLLPAA</sequence>
<dbReference type="GO" id="GO:1901137">
    <property type="term" value="P:carbohydrate derivative biosynthetic process"/>
    <property type="evidence" value="ECO:0007669"/>
    <property type="project" value="UniProtKB-ARBA"/>
</dbReference>